<dbReference type="AlphaFoldDB" id="A0A9N9XSH8"/>
<accession>A0A9N9XSH8</accession>
<reference evidence="1" key="1">
    <citation type="submission" date="2022-01" db="EMBL/GenBank/DDBJ databases">
        <authorList>
            <person name="King R."/>
        </authorList>
    </citation>
    <scope>NUCLEOTIDE SEQUENCE</scope>
</reference>
<organism evidence="1 2">
    <name type="scientific">Phyllotreta striolata</name>
    <name type="common">Striped flea beetle</name>
    <name type="synonym">Crioceris striolata</name>
    <dbReference type="NCBI Taxonomy" id="444603"/>
    <lineage>
        <taxon>Eukaryota</taxon>
        <taxon>Metazoa</taxon>
        <taxon>Ecdysozoa</taxon>
        <taxon>Arthropoda</taxon>
        <taxon>Hexapoda</taxon>
        <taxon>Insecta</taxon>
        <taxon>Pterygota</taxon>
        <taxon>Neoptera</taxon>
        <taxon>Endopterygota</taxon>
        <taxon>Coleoptera</taxon>
        <taxon>Polyphaga</taxon>
        <taxon>Cucujiformia</taxon>
        <taxon>Chrysomeloidea</taxon>
        <taxon>Chrysomelidae</taxon>
        <taxon>Galerucinae</taxon>
        <taxon>Alticini</taxon>
        <taxon>Phyllotreta</taxon>
    </lineage>
</organism>
<keyword evidence="2" id="KW-1185">Reference proteome</keyword>
<gene>
    <name evidence="1" type="ORF">PHYEVI_LOCUS6624</name>
</gene>
<protein>
    <submittedName>
        <fullName evidence="1">Uncharacterized protein</fullName>
    </submittedName>
</protein>
<sequence>MEEEDLASTNGNFDTLRQKFEEMSKQQCKRNSRMQKSWHSTTLELSHCNSEVFTDVIVTRQFSNFSKSKLRPVSYSDLTNEKSFNIIKSESTRGSFKRRVPKRLAVGDSKEDPAYYSSYVDLRADKNTNNTLKLNINNLISENSTVGDDLQNVANKKIVQNIVNKLNSLNREASQMRVRKLTSAFENMSSK</sequence>
<dbReference type="EMBL" id="OU900096">
    <property type="protein sequence ID" value="CAG9860268.1"/>
    <property type="molecule type" value="Genomic_DNA"/>
</dbReference>
<dbReference type="Proteomes" id="UP001153712">
    <property type="component" value="Chromosome 3"/>
</dbReference>
<evidence type="ECO:0000313" key="2">
    <source>
        <dbReference type="Proteomes" id="UP001153712"/>
    </source>
</evidence>
<name>A0A9N9XSH8_PHYSR</name>
<evidence type="ECO:0000313" key="1">
    <source>
        <dbReference type="EMBL" id="CAG9860268.1"/>
    </source>
</evidence>
<proteinExistence type="predicted"/>